<dbReference type="RefSeq" id="XP_060431705.1">
    <property type="nucleotide sequence ID" value="XM_060580576.1"/>
</dbReference>
<keyword evidence="3" id="KW-1185">Reference proteome</keyword>
<feature type="compositionally biased region" description="Polar residues" evidence="1">
    <location>
        <begin position="142"/>
        <end position="154"/>
    </location>
</feature>
<sequence>MGSSTRRPDLPPRAFSIGSRAEPMSHPICAALLLLFPDFHTHSMFQSTLWSVPSPSPALVPGGLLDWSLGSTDSNLGTDTPFDASPRAPAVREVPWEATAPWTLEAVRRRGPISVTSVLHKKGRRKKRKEEYGPRGLKCNDEQQTATKSNSNGPMANPGRRRWEGEGTAGYSMGTWRLWWRCLLVRLWHPMMYRDTFPTARSVPTYLTQQRGVCVSEDEALDEA</sequence>
<gene>
    <name evidence="2" type="ORF">BDP55DRAFT_74748</name>
</gene>
<evidence type="ECO:0000313" key="2">
    <source>
        <dbReference type="EMBL" id="KAK1688010.1"/>
    </source>
</evidence>
<dbReference type="GeneID" id="85465102"/>
<reference evidence="2" key="1">
    <citation type="submission" date="2021-06" db="EMBL/GenBank/DDBJ databases">
        <title>Comparative genomics, transcriptomics and evolutionary studies reveal genomic signatures of adaptation to plant cell wall in hemibiotrophic fungi.</title>
        <authorList>
            <consortium name="DOE Joint Genome Institute"/>
            <person name="Baroncelli R."/>
            <person name="Diaz J.F."/>
            <person name="Benocci T."/>
            <person name="Peng M."/>
            <person name="Battaglia E."/>
            <person name="Haridas S."/>
            <person name="Andreopoulos W."/>
            <person name="Labutti K."/>
            <person name="Pangilinan J."/>
            <person name="Floch G.L."/>
            <person name="Makela M.R."/>
            <person name="Henrissat B."/>
            <person name="Grigoriev I.V."/>
            <person name="Crouch J.A."/>
            <person name="De Vries R.P."/>
            <person name="Sukno S.A."/>
            <person name="Thon M.R."/>
        </authorList>
    </citation>
    <scope>NUCLEOTIDE SEQUENCE</scope>
    <source>
        <strain evidence="2">CBS 193.32</strain>
    </source>
</reference>
<protein>
    <submittedName>
        <fullName evidence="2">Uncharacterized protein</fullName>
    </submittedName>
</protein>
<evidence type="ECO:0000256" key="1">
    <source>
        <dbReference type="SAM" id="MobiDB-lite"/>
    </source>
</evidence>
<feature type="compositionally biased region" description="Basic and acidic residues" evidence="1">
    <location>
        <begin position="129"/>
        <end position="141"/>
    </location>
</feature>
<proteinExistence type="predicted"/>
<feature type="region of interest" description="Disordered" evidence="1">
    <location>
        <begin position="116"/>
        <end position="163"/>
    </location>
</feature>
<evidence type="ECO:0000313" key="3">
    <source>
        <dbReference type="Proteomes" id="UP001224890"/>
    </source>
</evidence>
<accession>A0AAJ0ASH8</accession>
<dbReference type="AlphaFoldDB" id="A0AAJ0ASH8"/>
<name>A0AAJ0ASH8_9PEZI</name>
<dbReference type="EMBL" id="JAHMHR010000013">
    <property type="protein sequence ID" value="KAK1688010.1"/>
    <property type="molecule type" value="Genomic_DNA"/>
</dbReference>
<comment type="caution">
    <text evidence="2">The sequence shown here is derived from an EMBL/GenBank/DDBJ whole genome shotgun (WGS) entry which is preliminary data.</text>
</comment>
<dbReference type="Proteomes" id="UP001224890">
    <property type="component" value="Unassembled WGS sequence"/>
</dbReference>
<feature type="compositionally biased region" description="Basic residues" evidence="1">
    <location>
        <begin position="119"/>
        <end position="128"/>
    </location>
</feature>
<organism evidence="2 3">
    <name type="scientific">Colletotrichum godetiae</name>
    <dbReference type="NCBI Taxonomy" id="1209918"/>
    <lineage>
        <taxon>Eukaryota</taxon>
        <taxon>Fungi</taxon>
        <taxon>Dikarya</taxon>
        <taxon>Ascomycota</taxon>
        <taxon>Pezizomycotina</taxon>
        <taxon>Sordariomycetes</taxon>
        <taxon>Hypocreomycetidae</taxon>
        <taxon>Glomerellales</taxon>
        <taxon>Glomerellaceae</taxon>
        <taxon>Colletotrichum</taxon>
        <taxon>Colletotrichum acutatum species complex</taxon>
    </lineage>
</organism>